<evidence type="ECO:0000313" key="1">
    <source>
        <dbReference type="EMBL" id="RDX42894.1"/>
    </source>
</evidence>
<organism evidence="1 2">
    <name type="scientific">Lentinus brumalis</name>
    <dbReference type="NCBI Taxonomy" id="2498619"/>
    <lineage>
        <taxon>Eukaryota</taxon>
        <taxon>Fungi</taxon>
        <taxon>Dikarya</taxon>
        <taxon>Basidiomycota</taxon>
        <taxon>Agaricomycotina</taxon>
        <taxon>Agaricomycetes</taxon>
        <taxon>Polyporales</taxon>
        <taxon>Polyporaceae</taxon>
        <taxon>Lentinus</taxon>
    </lineage>
</organism>
<dbReference type="EMBL" id="KZ857474">
    <property type="protein sequence ID" value="RDX42894.1"/>
    <property type="molecule type" value="Genomic_DNA"/>
</dbReference>
<proteinExistence type="predicted"/>
<name>A0A371CRI1_9APHY</name>
<gene>
    <name evidence="1" type="ORF">OH76DRAFT_1254621</name>
</gene>
<protein>
    <recommendedName>
        <fullName evidence="3">F-box domain-containing protein</fullName>
    </recommendedName>
</protein>
<keyword evidence="2" id="KW-1185">Reference proteome</keyword>
<dbReference type="AlphaFoldDB" id="A0A371CRI1"/>
<evidence type="ECO:0008006" key="3">
    <source>
        <dbReference type="Google" id="ProtNLM"/>
    </source>
</evidence>
<accession>A0A371CRI1</accession>
<evidence type="ECO:0000313" key="2">
    <source>
        <dbReference type="Proteomes" id="UP000256964"/>
    </source>
</evidence>
<sequence length="557" mass="61582">MSHSDPIKLNCDILSAVTNIVADEQRNGFRSIISAITRTCKRMHLEGTNYLLAGTVELLSEDIPSFCLFMLASPSVRLPFLKSLLLRLHDIENGIDHVGPFCEVLQGSSNLHTLDVAFSANSPRAIVGQIAAVIPTLPSLRVLRVAEDGSVAGNTNADAYQIFDTALRKSRAPLVSLSLDLPDYDVDAGVGYSRRRDPLYLSSQHRTTLERLELNGGLNLIVRPGRAYEYPRLRKLILPMYRTFMPYMKPFIVSAPHLRDIQFGGPYDSHTRHRHDEDILRGLIVNATQTPQDCRATNQRDQEGSGHSWPMLDSFKGTVIGAYATGLACPVARVHLLSTGGRRATELAMLSVVLSDWRPSFLRLATDIYRARGYIPLLPSASTGWGESLETLELRLNIIEDRFDFEECFNHIAETLSTLPATSLHLEFRCVNSRTQHDGETRYPPVEPFEGDECGSHGVNGADAACHMQDELWRHDLPQRVRECVRSALALRRMTLAWGGCQTGGADRVICVDLDNAEVNWTGGRSPTGSGKEGLRRCEGTDVQALLPVGEVTAALT</sequence>
<dbReference type="Proteomes" id="UP000256964">
    <property type="component" value="Unassembled WGS sequence"/>
</dbReference>
<reference evidence="1 2" key="1">
    <citation type="journal article" date="2018" name="Biotechnol. Biofuels">
        <title>Integrative visual omics of the white-rot fungus Polyporus brumalis exposes the biotechnological potential of its oxidative enzymes for delignifying raw plant biomass.</title>
        <authorList>
            <person name="Miyauchi S."/>
            <person name="Rancon A."/>
            <person name="Drula E."/>
            <person name="Hage H."/>
            <person name="Chaduli D."/>
            <person name="Favel A."/>
            <person name="Grisel S."/>
            <person name="Henrissat B."/>
            <person name="Herpoel-Gimbert I."/>
            <person name="Ruiz-Duenas F.J."/>
            <person name="Chevret D."/>
            <person name="Hainaut M."/>
            <person name="Lin J."/>
            <person name="Wang M."/>
            <person name="Pangilinan J."/>
            <person name="Lipzen A."/>
            <person name="Lesage-Meessen L."/>
            <person name="Navarro D."/>
            <person name="Riley R."/>
            <person name="Grigoriev I.V."/>
            <person name="Zhou S."/>
            <person name="Raouche S."/>
            <person name="Rosso M.N."/>
        </authorList>
    </citation>
    <scope>NUCLEOTIDE SEQUENCE [LARGE SCALE GENOMIC DNA]</scope>
    <source>
        <strain evidence="1 2">BRFM 1820</strain>
    </source>
</reference>